<protein>
    <submittedName>
        <fullName evidence="2">Uncharacterized protein</fullName>
    </submittedName>
</protein>
<feature type="chain" id="PRO_5040455032" evidence="1">
    <location>
        <begin position="20"/>
        <end position="225"/>
    </location>
</feature>
<dbReference type="PANTHER" id="PTHR38790">
    <property type="entry name" value="2EXR DOMAIN-CONTAINING PROTEIN-RELATED"/>
    <property type="match status" value="1"/>
</dbReference>
<organism evidence="2 3">
    <name type="scientific">Septoria linicola</name>
    <dbReference type="NCBI Taxonomy" id="215465"/>
    <lineage>
        <taxon>Eukaryota</taxon>
        <taxon>Fungi</taxon>
        <taxon>Dikarya</taxon>
        <taxon>Ascomycota</taxon>
        <taxon>Pezizomycotina</taxon>
        <taxon>Dothideomycetes</taxon>
        <taxon>Dothideomycetidae</taxon>
        <taxon>Mycosphaerellales</taxon>
        <taxon>Mycosphaerellaceae</taxon>
        <taxon>Septoria</taxon>
    </lineage>
</organism>
<dbReference type="PANTHER" id="PTHR38790:SF8">
    <property type="entry name" value="F-BOX DOMAIN-CONTAINING PROTEIN"/>
    <property type="match status" value="1"/>
</dbReference>
<dbReference type="Proteomes" id="UP001056384">
    <property type="component" value="Chromosome 10"/>
</dbReference>
<evidence type="ECO:0000313" key="3">
    <source>
        <dbReference type="Proteomes" id="UP001056384"/>
    </source>
</evidence>
<evidence type="ECO:0000256" key="1">
    <source>
        <dbReference type="SAM" id="SignalP"/>
    </source>
</evidence>
<sequence length="225" mass="25358">MKTSTIVLALLAQAMDITAVEWLCCTDTIDYSNNGCTSLGVGTGCEEPSRLLALPRELRDMIIDHTFTDTVVEVYSREDRSAGRTHTAAARNAGLLLTCTQLYAETKKPYFQKSIFHACEQKFMEQFPSGLEVNAVEERKAITKLHCEFDGGGWYGYRQCTRPSHGECGTSETLEFRERMRSEPGRLMTRIDLYDVPKSAVIVAFTVEKAESRGCMYHRRSRGDE</sequence>
<reference evidence="2" key="1">
    <citation type="submission" date="2022-06" db="EMBL/GenBank/DDBJ databases">
        <title>Complete genome sequences of two strains of the flax pathogen Septoria linicola.</title>
        <authorList>
            <person name="Lapalu N."/>
            <person name="Simon A."/>
            <person name="Demenou B."/>
            <person name="Paumier D."/>
            <person name="Guillot M.-P."/>
            <person name="Gout L."/>
            <person name="Valade R."/>
        </authorList>
    </citation>
    <scope>NUCLEOTIDE SEQUENCE</scope>
    <source>
        <strain evidence="2">SE15195</strain>
    </source>
</reference>
<keyword evidence="3" id="KW-1185">Reference proteome</keyword>
<feature type="signal peptide" evidence="1">
    <location>
        <begin position="1"/>
        <end position="19"/>
    </location>
</feature>
<name>A0A9Q9EPA9_9PEZI</name>
<dbReference type="OrthoDB" id="3629888at2759"/>
<gene>
    <name evidence="2" type="ORF">Slin15195_G107980</name>
</gene>
<dbReference type="AlphaFoldDB" id="A0A9Q9EPA9"/>
<proteinExistence type="predicted"/>
<evidence type="ECO:0000313" key="2">
    <source>
        <dbReference type="EMBL" id="USW57479.1"/>
    </source>
</evidence>
<accession>A0A9Q9EPA9</accession>
<dbReference type="EMBL" id="CP099427">
    <property type="protein sequence ID" value="USW57479.1"/>
    <property type="molecule type" value="Genomic_DNA"/>
</dbReference>
<keyword evidence="1" id="KW-0732">Signal</keyword>